<dbReference type="EMBL" id="SPDV01000010">
    <property type="protein sequence ID" value="TFI58976.1"/>
    <property type="molecule type" value="Genomic_DNA"/>
</dbReference>
<dbReference type="InterPro" id="IPR006905">
    <property type="entry name" value="Flavin_halogenase"/>
</dbReference>
<dbReference type="InterPro" id="IPR050816">
    <property type="entry name" value="Flavin-dep_Halogenase_NPB"/>
</dbReference>
<dbReference type="SUPFAM" id="SSF51905">
    <property type="entry name" value="FAD/NAD(P)-binding domain"/>
    <property type="match status" value="1"/>
</dbReference>
<dbReference type="Gene3D" id="3.50.50.60">
    <property type="entry name" value="FAD/NAD(P)-binding domain"/>
    <property type="match status" value="1"/>
</dbReference>
<proteinExistence type="predicted"/>
<dbReference type="Pfam" id="PF04820">
    <property type="entry name" value="Trp_halogenase"/>
    <property type="match status" value="1"/>
</dbReference>
<reference evidence="1 2" key="1">
    <citation type="submission" date="2019-03" db="EMBL/GenBank/DDBJ databases">
        <title>Genome sequence of Sphingomonas sp. 17J27-24.</title>
        <authorList>
            <person name="Kim M."/>
            <person name="Maeng S."/>
            <person name="Sathiyaraj S."/>
        </authorList>
    </citation>
    <scope>NUCLEOTIDE SEQUENCE [LARGE SCALE GENOMIC DNA]</scope>
    <source>
        <strain evidence="1 2">17J27-24</strain>
    </source>
</reference>
<dbReference type="AlphaFoldDB" id="A0A4Y8ZWW1"/>
<dbReference type="RefSeq" id="WP_135085079.1">
    <property type="nucleotide sequence ID" value="NZ_SPDV01000010.1"/>
</dbReference>
<gene>
    <name evidence="1" type="ORF">E2493_06900</name>
</gene>
<evidence type="ECO:0000313" key="1">
    <source>
        <dbReference type="EMBL" id="TFI58976.1"/>
    </source>
</evidence>
<name>A0A4Y8ZWW1_9SPHN</name>
<comment type="caution">
    <text evidence="1">The sequence shown here is derived from an EMBL/GenBank/DDBJ whole genome shotgun (WGS) entry which is preliminary data.</text>
</comment>
<dbReference type="PANTHER" id="PTHR43747">
    <property type="entry name" value="FAD-BINDING PROTEIN"/>
    <property type="match status" value="1"/>
</dbReference>
<sequence length="498" mass="53510">MSRRVSSVLVVGRDAAAFVAALAICRSLGRTGVRVQLLELPSLLKPVDVYAGLPALHGLNRMLGLEEADVLAACAGVPVMAQRFSNWGRGRRPFLIGYDTPATSGGNAGFFQYWLKAKGEGLRVELEDFSLAAAAAKQGRVPSDHLPAGPVSAAPGYHLDASSYVALLRRAALQEGVEIVSGTIGAVSAGDHGIEQIALKDGRRMGADLYVDATGADATLIGALGSDFTSWAEWLPCDRILAASGKKLSPLPAFSEISAFKGGWVGLHPLQDRTALVACYASRDCPDAETSELLPIVAGIALDQDAFVTPFRTGIRQRPWVANCVALGDSAVALEPLSAVQLHLIHLAVSHLITLFPADAGNMMEAVAYTRLMHSHAVNLRDFQAAHYKLNRRYDEPFWDRVRQAAGPESLEEKIRLFAARGMIPLREDETFQEESWTALLAGHGVAPRGYDPRVDLLSQQQHMETIQQRLRAIGDQVRAMPTVEASLAGVAARQDSA</sequence>
<organism evidence="1 2">
    <name type="scientific">Sphingomonas parva</name>
    <dbReference type="NCBI Taxonomy" id="2555898"/>
    <lineage>
        <taxon>Bacteria</taxon>
        <taxon>Pseudomonadati</taxon>
        <taxon>Pseudomonadota</taxon>
        <taxon>Alphaproteobacteria</taxon>
        <taxon>Sphingomonadales</taxon>
        <taxon>Sphingomonadaceae</taxon>
        <taxon>Sphingomonas</taxon>
    </lineage>
</organism>
<dbReference type="Proteomes" id="UP000298213">
    <property type="component" value="Unassembled WGS sequence"/>
</dbReference>
<protein>
    <recommendedName>
        <fullName evidence="3">Tryptophan 7-halogenase</fullName>
    </recommendedName>
</protein>
<evidence type="ECO:0000313" key="2">
    <source>
        <dbReference type="Proteomes" id="UP000298213"/>
    </source>
</evidence>
<keyword evidence="2" id="KW-1185">Reference proteome</keyword>
<dbReference type="InterPro" id="IPR036188">
    <property type="entry name" value="FAD/NAD-bd_sf"/>
</dbReference>
<dbReference type="PANTHER" id="PTHR43747:SF4">
    <property type="entry name" value="FLAVIN-DEPENDENT TRYPTOPHAN HALOGENASE"/>
    <property type="match status" value="1"/>
</dbReference>
<accession>A0A4Y8ZWW1</accession>
<dbReference type="GO" id="GO:0004497">
    <property type="term" value="F:monooxygenase activity"/>
    <property type="evidence" value="ECO:0007669"/>
    <property type="project" value="InterPro"/>
</dbReference>
<evidence type="ECO:0008006" key="3">
    <source>
        <dbReference type="Google" id="ProtNLM"/>
    </source>
</evidence>
<dbReference type="OrthoDB" id="5697472at2"/>